<dbReference type="KEGG" id="aon:DEH84_05635"/>
<evidence type="ECO:0008006" key="6">
    <source>
        <dbReference type="Google" id="ProtNLM"/>
    </source>
</evidence>
<dbReference type="PANTHER" id="PTHR34847:SF1">
    <property type="entry name" value="NODULATION PROTEIN U"/>
    <property type="match status" value="1"/>
</dbReference>
<name>A0A2U8FPK1_9BURK</name>
<accession>A0A2U8FPK1</accession>
<feature type="domain" description="Carbamoyltransferase C-terminal" evidence="3">
    <location>
        <begin position="379"/>
        <end position="546"/>
    </location>
</feature>
<dbReference type="InterPro" id="IPR051338">
    <property type="entry name" value="NodU/CmcH_Carbamoyltrnsfr"/>
</dbReference>
<dbReference type="PANTHER" id="PTHR34847">
    <property type="entry name" value="NODULATION PROTEIN U"/>
    <property type="match status" value="1"/>
</dbReference>
<evidence type="ECO:0000313" key="5">
    <source>
        <dbReference type="Proteomes" id="UP000244892"/>
    </source>
</evidence>
<dbReference type="RefSeq" id="WP_109035544.1">
    <property type="nucleotide sequence ID" value="NZ_CP029210.1"/>
</dbReference>
<dbReference type="EMBL" id="CP029210">
    <property type="protein sequence ID" value="AWI52965.1"/>
    <property type="molecule type" value="Genomic_DNA"/>
</dbReference>
<dbReference type="AlphaFoldDB" id="A0A2U8FPK1"/>
<dbReference type="Gene3D" id="3.30.420.40">
    <property type="match status" value="2"/>
</dbReference>
<evidence type="ECO:0000259" key="3">
    <source>
        <dbReference type="Pfam" id="PF16861"/>
    </source>
</evidence>
<gene>
    <name evidence="4" type="ORF">DEH84_05635</name>
</gene>
<feature type="domain" description="Carbamoyltransferase" evidence="2">
    <location>
        <begin position="90"/>
        <end position="320"/>
    </location>
</feature>
<comment type="similarity">
    <text evidence="1">Belongs to the NodU/CmcH family.</text>
</comment>
<dbReference type="InterPro" id="IPR038152">
    <property type="entry name" value="Carbam_trans_C_sf"/>
</dbReference>
<proteinExistence type="inferred from homology"/>
<evidence type="ECO:0000313" key="4">
    <source>
        <dbReference type="EMBL" id="AWI52965.1"/>
    </source>
</evidence>
<dbReference type="InterPro" id="IPR031730">
    <property type="entry name" value="Carbam_trans_C"/>
</dbReference>
<dbReference type="GO" id="GO:0003824">
    <property type="term" value="F:catalytic activity"/>
    <property type="evidence" value="ECO:0007669"/>
    <property type="project" value="InterPro"/>
</dbReference>
<dbReference type="OrthoDB" id="9780777at2"/>
<dbReference type="InterPro" id="IPR003696">
    <property type="entry name" value="Carbtransf_dom"/>
</dbReference>
<reference evidence="4 5" key="1">
    <citation type="submission" date="2018-05" db="EMBL/GenBank/DDBJ databases">
        <title>complete genome sequence of Aquabacterium olei NBRC 110486.</title>
        <authorList>
            <person name="Tang B."/>
            <person name="Chang J."/>
            <person name="Zhang L."/>
            <person name="Yang H."/>
        </authorList>
    </citation>
    <scope>NUCLEOTIDE SEQUENCE [LARGE SCALE GENOMIC DNA]</scope>
    <source>
        <strain evidence="4 5">NBRC 110486</strain>
    </source>
</reference>
<evidence type="ECO:0000259" key="2">
    <source>
        <dbReference type="Pfam" id="PF02543"/>
    </source>
</evidence>
<sequence>MQHSEMVTVGLHWGTGLGAAAIWVDGRLAFAAAEERLTRRKGSRACPVHALAAGLQMLGLTAADVRRFVVAGASTLQQDPDWQHWAATHKVAAPRVLSVPLMAAQWAQAVGLSPFDEAAVWCSEAHAVAGGGELGRRGVQSRDGVRAVRAEPGPHGMGAVYGAVTRWLGLRPDGDEWRVMGAAAWGDPGRYAQAWSVALADDPERGLRFAPGLWETTPDGGLQWAPEPAETLFGPPRHPEAPWEAANFDLAASVQALAEGHVLARLHALHEQTGLRRVCLGGSVMLNSLANGRAALEGPFDAVYVPFAPDASGCAIGAALLGAQQLGWTAPLVERGEAGVSSCLGRAFAEAEVMAALDGAGLSWRRLQDGEREAEAVARLQQGQVLGWFQDRAEFGPRALGARSIVADPRQPGMQDRINRAVKFREAFRPFAPAVLASAQPDWFEGTRQPASPYMDKVLPFRAHRRAEVPAVVHRDGTGRLQTVDAHAPARWRGLIEAFARATGVPMLLDTSFNVDGEPVVDSPQDAVRTFQAAGLDALFIGDLVAARPPCA</sequence>
<evidence type="ECO:0000256" key="1">
    <source>
        <dbReference type="ARBA" id="ARBA00006129"/>
    </source>
</evidence>
<dbReference type="Proteomes" id="UP000244892">
    <property type="component" value="Chromosome"/>
</dbReference>
<dbReference type="SUPFAM" id="SSF53067">
    <property type="entry name" value="Actin-like ATPase domain"/>
    <property type="match status" value="1"/>
</dbReference>
<protein>
    <recommendedName>
        <fullName evidence="6">Carbamoyltransferase</fullName>
    </recommendedName>
</protein>
<dbReference type="Pfam" id="PF02543">
    <property type="entry name" value="Carbam_trans_N"/>
    <property type="match status" value="1"/>
</dbReference>
<dbReference type="Gene3D" id="3.90.870.20">
    <property type="entry name" value="Carbamoyltransferase, C-terminal domain"/>
    <property type="match status" value="1"/>
</dbReference>
<dbReference type="Pfam" id="PF16861">
    <property type="entry name" value="Carbam_trans_C"/>
    <property type="match status" value="1"/>
</dbReference>
<dbReference type="InterPro" id="IPR043129">
    <property type="entry name" value="ATPase_NBD"/>
</dbReference>
<organism evidence="4 5">
    <name type="scientific">Aquabacterium olei</name>
    <dbReference type="NCBI Taxonomy" id="1296669"/>
    <lineage>
        <taxon>Bacteria</taxon>
        <taxon>Pseudomonadati</taxon>
        <taxon>Pseudomonadota</taxon>
        <taxon>Betaproteobacteria</taxon>
        <taxon>Burkholderiales</taxon>
        <taxon>Aquabacterium</taxon>
    </lineage>
</organism>
<keyword evidence="5" id="KW-1185">Reference proteome</keyword>